<organism evidence="2 3">
    <name type="scientific">Bombardia bombarda</name>
    <dbReference type="NCBI Taxonomy" id="252184"/>
    <lineage>
        <taxon>Eukaryota</taxon>
        <taxon>Fungi</taxon>
        <taxon>Dikarya</taxon>
        <taxon>Ascomycota</taxon>
        <taxon>Pezizomycotina</taxon>
        <taxon>Sordariomycetes</taxon>
        <taxon>Sordariomycetidae</taxon>
        <taxon>Sordariales</taxon>
        <taxon>Lasiosphaeriaceae</taxon>
        <taxon>Bombardia</taxon>
    </lineage>
</organism>
<proteinExistence type="predicted"/>
<evidence type="ECO:0000256" key="1">
    <source>
        <dbReference type="SAM" id="MobiDB-lite"/>
    </source>
</evidence>
<feature type="compositionally biased region" description="Basic and acidic residues" evidence="1">
    <location>
        <begin position="207"/>
        <end position="222"/>
    </location>
</feature>
<dbReference type="EMBL" id="JAULSR010000002">
    <property type="protein sequence ID" value="KAK0630927.1"/>
    <property type="molecule type" value="Genomic_DNA"/>
</dbReference>
<evidence type="ECO:0000313" key="3">
    <source>
        <dbReference type="Proteomes" id="UP001174934"/>
    </source>
</evidence>
<feature type="region of interest" description="Disordered" evidence="1">
    <location>
        <begin position="1"/>
        <end position="65"/>
    </location>
</feature>
<gene>
    <name evidence="2" type="ORF">B0T17DRAFT_507359</name>
</gene>
<dbReference type="AlphaFoldDB" id="A0AA39XCI3"/>
<protein>
    <submittedName>
        <fullName evidence="2">Uncharacterized protein</fullName>
    </submittedName>
</protein>
<keyword evidence="3" id="KW-1185">Reference proteome</keyword>
<comment type="caution">
    <text evidence="2">The sequence shown here is derived from an EMBL/GenBank/DDBJ whole genome shotgun (WGS) entry which is preliminary data.</text>
</comment>
<accession>A0AA39XCI3</accession>
<sequence>MLGNNNNTNKRRRNTSSKNTGNNSHPYPTGSTSSGERQHHTRTKDVTQRRNEELQSYPSQSHAGYGGISVVASGPDPYANKPFTAAYGCGQPYQPYPTQAAVAHQNFAALAQAPDTAYFQPLPTFFAPAAVATQDFAPLAQAPDTAYFQPSPTFFAPAAHAEFGGPPSPVPGMSIGRDGNYHFIFNQPSHSLAQLPLQYPTQPTSDRSGRFPTDQDKAPDPHESEEDDAHPIRVGPSRGQLAFLKKKLAEENQALYAEVRKGGRPPGQQPVGQLPADTCAWSGGCVSPRLLHISQPTEYLMDFLTDS</sequence>
<feature type="compositionally biased region" description="Basic and acidic residues" evidence="1">
    <location>
        <begin position="43"/>
        <end position="53"/>
    </location>
</feature>
<dbReference type="Proteomes" id="UP001174934">
    <property type="component" value="Unassembled WGS sequence"/>
</dbReference>
<feature type="compositionally biased region" description="Polar residues" evidence="1">
    <location>
        <begin position="21"/>
        <end position="35"/>
    </location>
</feature>
<evidence type="ECO:0000313" key="2">
    <source>
        <dbReference type="EMBL" id="KAK0630927.1"/>
    </source>
</evidence>
<feature type="region of interest" description="Disordered" evidence="1">
    <location>
        <begin position="197"/>
        <end position="235"/>
    </location>
</feature>
<reference evidence="2" key="1">
    <citation type="submission" date="2023-06" db="EMBL/GenBank/DDBJ databases">
        <title>Genome-scale phylogeny and comparative genomics of the fungal order Sordariales.</title>
        <authorList>
            <consortium name="Lawrence Berkeley National Laboratory"/>
            <person name="Hensen N."/>
            <person name="Bonometti L."/>
            <person name="Westerberg I."/>
            <person name="Brannstrom I.O."/>
            <person name="Guillou S."/>
            <person name="Cros-Aarteil S."/>
            <person name="Calhoun S."/>
            <person name="Haridas S."/>
            <person name="Kuo A."/>
            <person name="Mondo S."/>
            <person name="Pangilinan J."/>
            <person name="Riley R."/>
            <person name="LaButti K."/>
            <person name="Andreopoulos B."/>
            <person name="Lipzen A."/>
            <person name="Chen C."/>
            <person name="Yanf M."/>
            <person name="Daum C."/>
            <person name="Ng V."/>
            <person name="Clum A."/>
            <person name="Steindorff A."/>
            <person name="Ohm R."/>
            <person name="Martin F."/>
            <person name="Silar P."/>
            <person name="Natvig D."/>
            <person name="Lalanne C."/>
            <person name="Gautier V."/>
            <person name="Ament-velasquez S.L."/>
            <person name="Kruys A."/>
            <person name="Hutchinson M.I."/>
            <person name="Powell A.J."/>
            <person name="Barry K."/>
            <person name="Miller A.N."/>
            <person name="Grigoriev I.V."/>
            <person name="Debuchy R."/>
            <person name="Gladieux P."/>
            <person name="Thoren M.H."/>
            <person name="Johannesson H."/>
        </authorList>
    </citation>
    <scope>NUCLEOTIDE SEQUENCE</scope>
    <source>
        <strain evidence="2">SMH3391-2</strain>
    </source>
</reference>
<name>A0AA39XCI3_9PEZI</name>